<feature type="domain" description="Lumazine-binding" evidence="11">
    <location>
        <begin position="1"/>
        <end position="97"/>
    </location>
</feature>
<comment type="catalytic activity">
    <reaction evidence="1">
        <text>2 6,7-dimethyl-8-(1-D-ribityl)lumazine + H(+) = 5-amino-6-(D-ribitylamino)uracil + riboflavin</text>
        <dbReference type="Rhea" id="RHEA:20772"/>
        <dbReference type="ChEBI" id="CHEBI:15378"/>
        <dbReference type="ChEBI" id="CHEBI:15934"/>
        <dbReference type="ChEBI" id="CHEBI:57986"/>
        <dbReference type="ChEBI" id="CHEBI:58201"/>
        <dbReference type="EC" id="2.5.1.9"/>
    </reaction>
</comment>
<dbReference type="Pfam" id="PF00677">
    <property type="entry name" value="Lum_binding"/>
    <property type="match status" value="2"/>
</dbReference>
<dbReference type="RefSeq" id="WP_329775481.1">
    <property type="nucleotide sequence ID" value="NZ_JAYDYW010000007.1"/>
</dbReference>
<evidence type="ECO:0000256" key="7">
    <source>
        <dbReference type="ARBA" id="ARBA00022679"/>
    </source>
</evidence>
<dbReference type="CDD" id="cd00402">
    <property type="entry name" value="Riboflavin_synthase_like"/>
    <property type="match status" value="1"/>
</dbReference>
<dbReference type="PIRSF" id="PIRSF000498">
    <property type="entry name" value="Riboflavin_syn_A"/>
    <property type="match status" value="1"/>
</dbReference>
<dbReference type="Proteomes" id="UP001310248">
    <property type="component" value="Unassembled WGS sequence"/>
</dbReference>
<dbReference type="PANTHER" id="PTHR21098">
    <property type="entry name" value="RIBOFLAVIN SYNTHASE ALPHA CHAIN"/>
    <property type="match status" value="1"/>
</dbReference>
<accession>A0ABU7G4K7</accession>
<sequence>MFTGIIEALGKISRIEKRSGDVRLNIATVGLDMSDVRLGDSIAVNGICLTVVDFSAEHFCADVSTETLSLTSLAKCKQGDKVNLEKAMLATNRFGGHIVSGHVDGLAEVVSISPSARAINIWLKVPHDLARYIAHKGSITVDGISLTVNEVQQQQLRLTIIPHTAEQTTIGAWAPGQKINVEVDVIARYVERLIGYADENTNDSKINTAFLAQHGFLK</sequence>
<reference evidence="12 13" key="2">
    <citation type="submission" date="2023-12" db="EMBL/GenBank/DDBJ databases">
        <authorList>
            <consortium name="Cladostephus spongiosus"/>
            <person name="Lorente B."/>
            <person name="Cabral C."/>
            <person name="Frias J."/>
            <person name="Faria J."/>
            <person name="Toubarro D."/>
        </authorList>
    </citation>
    <scope>NUCLEOTIDE SEQUENCE [LARGE SCALE GENOMIC DNA]</scope>
    <source>
        <strain evidence="12 13">ZMCS4</strain>
    </source>
</reference>
<proteinExistence type="predicted"/>
<keyword evidence="8" id="KW-0677">Repeat</keyword>
<comment type="caution">
    <text evidence="12">The sequence shown here is derived from an EMBL/GenBank/DDBJ whole genome shotgun (WGS) entry which is preliminary data.</text>
</comment>
<evidence type="ECO:0000256" key="3">
    <source>
        <dbReference type="ARBA" id="ARBA00004887"/>
    </source>
</evidence>
<dbReference type="NCBIfam" id="NF009566">
    <property type="entry name" value="PRK13020.1"/>
    <property type="match status" value="1"/>
</dbReference>
<comment type="function">
    <text evidence="2">Catalyzes the dismutation of two molecules of 6,7-dimethyl-8-ribityllumazine, resulting in the formation of riboflavin and 5-amino-6-(D-ribitylamino)uracil.</text>
</comment>
<gene>
    <name evidence="12" type="ORF">SNR37_003775</name>
</gene>
<comment type="pathway">
    <text evidence="3">Cofactor biosynthesis; riboflavin biosynthesis; riboflavin from 2-hydroxy-3-oxobutyl phosphate and 5-amino-6-(D-ribitylamino)uracil: step 2/2.</text>
</comment>
<evidence type="ECO:0000256" key="5">
    <source>
        <dbReference type="ARBA" id="ARBA00013950"/>
    </source>
</evidence>
<dbReference type="GO" id="GO:0004746">
    <property type="term" value="F:riboflavin synthase activity"/>
    <property type="evidence" value="ECO:0007669"/>
    <property type="project" value="UniProtKB-EC"/>
</dbReference>
<feature type="domain" description="Lumazine-binding" evidence="11">
    <location>
        <begin position="98"/>
        <end position="194"/>
    </location>
</feature>
<dbReference type="InterPro" id="IPR017938">
    <property type="entry name" value="Riboflavin_synthase-like_b-brl"/>
</dbReference>
<evidence type="ECO:0000256" key="10">
    <source>
        <dbReference type="PROSITE-ProRule" id="PRU00524"/>
    </source>
</evidence>
<keyword evidence="13" id="KW-1185">Reference proteome</keyword>
<dbReference type="PROSITE" id="PS51177">
    <property type="entry name" value="LUMAZINE_BIND"/>
    <property type="match status" value="2"/>
</dbReference>
<keyword evidence="6" id="KW-0686">Riboflavin biosynthesis</keyword>
<dbReference type="PANTHER" id="PTHR21098:SF12">
    <property type="entry name" value="RIBOFLAVIN SYNTHASE"/>
    <property type="match status" value="1"/>
</dbReference>
<evidence type="ECO:0000256" key="8">
    <source>
        <dbReference type="ARBA" id="ARBA00022737"/>
    </source>
</evidence>
<dbReference type="Gene3D" id="2.40.30.20">
    <property type="match status" value="2"/>
</dbReference>
<evidence type="ECO:0000256" key="4">
    <source>
        <dbReference type="ARBA" id="ARBA00012827"/>
    </source>
</evidence>
<keyword evidence="7 12" id="KW-0808">Transferase</keyword>
<dbReference type="InterPro" id="IPR001783">
    <property type="entry name" value="Lumazine-bd"/>
</dbReference>
<evidence type="ECO:0000313" key="12">
    <source>
        <dbReference type="EMBL" id="MEE1674338.1"/>
    </source>
</evidence>
<evidence type="ECO:0000256" key="1">
    <source>
        <dbReference type="ARBA" id="ARBA00000968"/>
    </source>
</evidence>
<evidence type="ECO:0000313" key="13">
    <source>
        <dbReference type="Proteomes" id="UP001310248"/>
    </source>
</evidence>
<evidence type="ECO:0000256" key="2">
    <source>
        <dbReference type="ARBA" id="ARBA00002803"/>
    </source>
</evidence>
<dbReference type="NCBIfam" id="TIGR00187">
    <property type="entry name" value="ribE"/>
    <property type="match status" value="1"/>
</dbReference>
<name>A0ABU7G4K7_9ALTE</name>
<evidence type="ECO:0000259" key="11">
    <source>
        <dbReference type="PROSITE" id="PS51177"/>
    </source>
</evidence>
<organism evidence="12 13">
    <name type="scientific">Agarivorans aestuarii</name>
    <dbReference type="NCBI Taxonomy" id="1563703"/>
    <lineage>
        <taxon>Bacteria</taxon>
        <taxon>Pseudomonadati</taxon>
        <taxon>Pseudomonadota</taxon>
        <taxon>Gammaproteobacteria</taxon>
        <taxon>Alteromonadales</taxon>
        <taxon>Alteromonadaceae</taxon>
        <taxon>Agarivorans</taxon>
    </lineage>
</organism>
<protein>
    <recommendedName>
        <fullName evidence="5 9">Riboflavin synthase</fullName>
        <ecNumber evidence="4 9">2.5.1.9</ecNumber>
    </recommendedName>
</protein>
<dbReference type="SUPFAM" id="SSF63380">
    <property type="entry name" value="Riboflavin synthase domain-like"/>
    <property type="match status" value="2"/>
</dbReference>
<dbReference type="InterPro" id="IPR023366">
    <property type="entry name" value="ATP_synth_asu-like_sf"/>
</dbReference>
<dbReference type="EMBL" id="JAYDYW010000007">
    <property type="protein sequence ID" value="MEE1674338.1"/>
    <property type="molecule type" value="Genomic_DNA"/>
</dbReference>
<dbReference type="EC" id="2.5.1.9" evidence="4 9"/>
<evidence type="ECO:0000256" key="6">
    <source>
        <dbReference type="ARBA" id="ARBA00022619"/>
    </source>
</evidence>
<feature type="repeat" description="Lumazine-binding" evidence="10">
    <location>
        <begin position="98"/>
        <end position="194"/>
    </location>
</feature>
<feature type="repeat" description="Lumazine-binding" evidence="10">
    <location>
        <begin position="1"/>
        <end position="97"/>
    </location>
</feature>
<dbReference type="InterPro" id="IPR026017">
    <property type="entry name" value="Lumazine-bd_dom"/>
</dbReference>
<dbReference type="NCBIfam" id="NF006767">
    <property type="entry name" value="PRK09289.1"/>
    <property type="match status" value="1"/>
</dbReference>
<evidence type="ECO:0000256" key="9">
    <source>
        <dbReference type="NCBIfam" id="TIGR00187"/>
    </source>
</evidence>
<reference evidence="13" key="1">
    <citation type="submission" date="2023-07" db="EMBL/GenBank/DDBJ databases">
        <title>Draft genome sequence of Agarivorans aestuarii strain ZMCS4, a CAZymes producing bacteria isolated from the marine brown algae Clodostephus spongiosus.</title>
        <authorList>
            <person name="Lorente B."/>
            <person name="Cabral C."/>
            <person name="Frias J."/>
            <person name="Faria J."/>
            <person name="Toubarro D."/>
        </authorList>
    </citation>
    <scope>NUCLEOTIDE SEQUENCE [LARGE SCALE GENOMIC DNA]</scope>
    <source>
        <strain evidence="13">ZMCS4</strain>
    </source>
</reference>